<dbReference type="AlphaFoldDB" id="A0A382RPB4"/>
<name>A0A382RPB4_9ZZZZ</name>
<reference evidence="2" key="1">
    <citation type="submission" date="2018-05" db="EMBL/GenBank/DDBJ databases">
        <authorList>
            <person name="Lanie J.A."/>
            <person name="Ng W.-L."/>
            <person name="Kazmierczak K.M."/>
            <person name="Andrzejewski T.M."/>
            <person name="Davidsen T.M."/>
            <person name="Wayne K.J."/>
            <person name="Tettelin H."/>
            <person name="Glass J.I."/>
            <person name="Rusch D."/>
            <person name="Podicherti R."/>
            <person name="Tsui H.-C.T."/>
            <person name="Winkler M.E."/>
        </authorList>
    </citation>
    <scope>NUCLEOTIDE SEQUENCE</scope>
</reference>
<feature type="compositionally biased region" description="Basic and acidic residues" evidence="1">
    <location>
        <begin position="62"/>
        <end position="79"/>
    </location>
</feature>
<gene>
    <name evidence="2" type="ORF">METZ01_LOCUS352383</name>
</gene>
<dbReference type="EMBL" id="UINC01123210">
    <property type="protein sequence ID" value="SVC99529.1"/>
    <property type="molecule type" value="Genomic_DNA"/>
</dbReference>
<proteinExistence type="predicted"/>
<sequence length="106" mass="12013">MPENDKKVITDIERKAIKEMVDLLDELGISEIEIDNEKIGRIKVSKNILNTNLGLTNSLTNIDRKDNQTSKNEKEDSTKNDNTVNAPMIGTVYLQHEPGSKKFIEK</sequence>
<feature type="non-terminal residue" evidence="2">
    <location>
        <position position="106"/>
    </location>
</feature>
<feature type="region of interest" description="Disordered" evidence="1">
    <location>
        <begin position="57"/>
        <end position="87"/>
    </location>
</feature>
<evidence type="ECO:0000256" key="1">
    <source>
        <dbReference type="SAM" id="MobiDB-lite"/>
    </source>
</evidence>
<organism evidence="2">
    <name type="scientific">marine metagenome</name>
    <dbReference type="NCBI Taxonomy" id="408172"/>
    <lineage>
        <taxon>unclassified sequences</taxon>
        <taxon>metagenomes</taxon>
        <taxon>ecological metagenomes</taxon>
    </lineage>
</organism>
<accession>A0A382RPB4</accession>
<protein>
    <submittedName>
        <fullName evidence="2">Uncharacterized protein</fullName>
    </submittedName>
</protein>
<evidence type="ECO:0000313" key="2">
    <source>
        <dbReference type="EMBL" id="SVC99529.1"/>
    </source>
</evidence>